<dbReference type="PANTHER" id="PTHR42778">
    <property type="entry name" value="2-AMINOETHYLPHOSPHONATE--PYRUVATE TRANSAMINASE"/>
    <property type="match status" value="1"/>
</dbReference>
<proteinExistence type="inferred from homology"/>
<dbReference type="SMART" id="SM00248">
    <property type="entry name" value="ANK"/>
    <property type="match status" value="9"/>
</dbReference>
<evidence type="ECO:0000256" key="5">
    <source>
        <dbReference type="ARBA" id="ARBA00023317"/>
    </source>
</evidence>
<evidence type="ECO:0000256" key="4">
    <source>
        <dbReference type="ARBA" id="ARBA00022898"/>
    </source>
</evidence>
<dbReference type="EC" id="2.6.1.37" evidence="6"/>
<dbReference type="SMART" id="SM01265">
    <property type="entry name" value="Mab-21"/>
    <property type="match status" value="1"/>
</dbReference>
<feature type="repeat" description="ANK" evidence="8">
    <location>
        <begin position="296"/>
        <end position="332"/>
    </location>
</feature>
<dbReference type="InterPro" id="IPR002110">
    <property type="entry name" value="Ankyrin_rpt"/>
</dbReference>
<dbReference type="InterPro" id="IPR046903">
    <property type="entry name" value="Mab-21-like_nuc_Trfase"/>
</dbReference>
<sequence length="1243" mass="138920">MEKYSFHQLHKLFKAEPLENIQKVSEEIGPNAAVKKDTGRWSLLHIASTTDRSDVTQHLITMGSDVNVLDKDGKSPLYYCQSQEVAKLLIDAGAEVNHPSILGKTPVHYACISNATPEVLKLLLKSGALVNAQDRFGDTPFLNACGMAYGCIDEEEFALNLPKINILIDHGVDVNHTNAKGENGLHICCQYRSQEIVEILLKCGVAVNALNKKHQTPLFMACCGAVSAREGKEAILTTLTALLEHGADPLIPDEQGLTPLHVLMLRQGNYASESDIASFADVLVKHGASLNVRDNMLRSPVHYASYAAAHQKWLTVLQELMPLGADINLQDAEGFTPVHVTATRDRSRLTTFQWPWDCIEGLKLGGCEVPWDINAQDEFMSTPMHYAEFTNNTIAPCYLWVSGTVADVTLANCLGESVIDCAVTTLNQEMIDQLKKYGGSHPTLKKERRVPSSSCELCAQFSRQGEGPFYKPFEKKEEPVSVDVKEVQINPPINVEEYVEHVLHTPRRGKVSLQSDEVAQICQETENLIGKILDEVAHYDPRFRSIMIVSGSVRERTKAGLPDEFDFMCKLQTFSSSCRVIEDGTCSPGFVRLAKSADACESMNEFFDNDGYLLPYLVRSKFQQIVRQVMFDSKLWQNCRICSNFVLPSSDTSIAAPKPSIIIELCWNGPVYKNMIYSVDVVPVIDVGASFWPKDAISYSRLLENVEKQCLFTMAIPRFERGIFGNEVRISFSLVESEIFDNIPENLKDAYIVAKAIREVCPALVDEEQILHDEKHHYASSLFPSYWLKTALFHELDKHGLDERHNLKVWVQRIYERIRQYVCQDEEFPSFFMPRQDFVASRLKGRDQSRADAAKLERELTAYLESGAHKDKKLFTPGPLGVSFDTKRSMLRDLGSRDIEFIGIVKSIRSRLLEIAGVSPKEYTTVLLQGSGTYAVEAVLTTTTPRDGGKVFIIENGSYGKRMAKICEVAGIETVVLHGEENAKADLAKVEEILKSDKSITNVAMVHCETSTGVIHPVGAVGKLVKEHAPSASFFVDAMSSFGAVPLNLDLANIDFMVSSANKCIEGVPGFSFVIGHIESLNRCKGWARSLSLDIVDQYEGLEKNGQFRFTPATHAMLAFRRALSEFKAEGGVDGRANRYMENCHVLQDGMRKLGFKKFLDDTHEGYIITSYYNPTHPNYNFEEFYSRLNSRDQVIYPGKVSNADCFRIGNIGKLYPEDMEHLLECIKEVLAEMNVSVPLQDG</sequence>
<dbReference type="NCBIfam" id="TIGR02326">
    <property type="entry name" value="transamin_PhnW"/>
    <property type="match status" value="1"/>
</dbReference>
<dbReference type="PANTHER" id="PTHR42778:SF1">
    <property type="entry name" value="2-AMINOETHYLPHOSPHONATE--PYRUVATE TRANSAMINASE"/>
    <property type="match status" value="1"/>
</dbReference>
<dbReference type="Gene3D" id="3.40.640.10">
    <property type="entry name" value="Type I PLP-dependent aspartate aminotransferase-like (Major domain)"/>
    <property type="match status" value="1"/>
</dbReference>
<feature type="domain" description="Mab-21-like nucleotidyltransferase" evidence="10">
    <location>
        <begin position="555"/>
        <end position="741"/>
    </location>
</feature>
<feature type="domain" description="Aminotransferase class V" evidence="9">
    <location>
        <begin position="892"/>
        <end position="1161"/>
    </location>
</feature>
<gene>
    <name evidence="11" type="ORF">PEVE_00026508</name>
</gene>
<evidence type="ECO:0000256" key="6">
    <source>
        <dbReference type="ARBA" id="ARBA00044521"/>
    </source>
</evidence>
<dbReference type="InterPro" id="IPR000192">
    <property type="entry name" value="Aminotrans_V_dom"/>
</dbReference>
<organism evidence="11 12">
    <name type="scientific">Porites evermanni</name>
    <dbReference type="NCBI Taxonomy" id="104178"/>
    <lineage>
        <taxon>Eukaryota</taxon>
        <taxon>Metazoa</taxon>
        <taxon>Cnidaria</taxon>
        <taxon>Anthozoa</taxon>
        <taxon>Hexacorallia</taxon>
        <taxon>Scleractinia</taxon>
        <taxon>Fungiina</taxon>
        <taxon>Poritidae</taxon>
        <taxon>Porites</taxon>
    </lineage>
</organism>
<dbReference type="InterPro" id="IPR015424">
    <property type="entry name" value="PyrdxlP-dep_Trfase"/>
</dbReference>
<dbReference type="Pfam" id="PF03281">
    <property type="entry name" value="Mab-21"/>
    <property type="match status" value="1"/>
</dbReference>
<dbReference type="NCBIfam" id="TIGR03301">
    <property type="entry name" value="PhnW-AepZ"/>
    <property type="match status" value="1"/>
</dbReference>
<dbReference type="InterPro" id="IPR024810">
    <property type="entry name" value="MAB21L/cGLR"/>
</dbReference>
<evidence type="ECO:0000256" key="7">
    <source>
        <dbReference type="ARBA" id="ARBA00049460"/>
    </source>
</evidence>
<dbReference type="Proteomes" id="UP001159427">
    <property type="component" value="Unassembled WGS sequence"/>
</dbReference>
<comment type="caution">
    <text evidence="11">The sequence shown here is derived from an EMBL/GenBank/DDBJ whole genome shotgun (WGS) entry which is preliminary data.</text>
</comment>
<evidence type="ECO:0000259" key="9">
    <source>
        <dbReference type="Pfam" id="PF00266"/>
    </source>
</evidence>
<feature type="repeat" description="ANK" evidence="8">
    <location>
        <begin position="255"/>
        <end position="295"/>
    </location>
</feature>
<keyword evidence="2" id="KW-0032">Aminotransferase</keyword>
<dbReference type="PROSITE" id="PS50297">
    <property type="entry name" value="ANK_REP_REGION"/>
    <property type="match status" value="2"/>
</dbReference>
<evidence type="ECO:0000313" key="12">
    <source>
        <dbReference type="Proteomes" id="UP001159427"/>
    </source>
</evidence>
<dbReference type="SUPFAM" id="SSF53383">
    <property type="entry name" value="PLP-dependent transferases"/>
    <property type="match status" value="1"/>
</dbReference>
<dbReference type="SUPFAM" id="SSF48403">
    <property type="entry name" value="Ankyrin repeat"/>
    <property type="match status" value="2"/>
</dbReference>
<feature type="repeat" description="ANK" evidence="8">
    <location>
        <begin position="180"/>
        <end position="212"/>
    </location>
</feature>
<evidence type="ECO:0000259" key="10">
    <source>
        <dbReference type="Pfam" id="PF03281"/>
    </source>
</evidence>
<dbReference type="InterPro" id="IPR015422">
    <property type="entry name" value="PyrdxlP-dep_Trfase_small"/>
</dbReference>
<keyword evidence="3" id="KW-0808">Transferase</keyword>
<reference evidence="11 12" key="1">
    <citation type="submission" date="2022-05" db="EMBL/GenBank/DDBJ databases">
        <authorList>
            <consortium name="Genoscope - CEA"/>
            <person name="William W."/>
        </authorList>
    </citation>
    <scope>NUCLEOTIDE SEQUENCE [LARGE SCALE GENOMIC DNA]</scope>
</reference>
<dbReference type="Pfam" id="PF12796">
    <property type="entry name" value="Ank_2"/>
    <property type="match status" value="2"/>
</dbReference>
<dbReference type="NCBIfam" id="NF010006">
    <property type="entry name" value="PRK13479.1"/>
    <property type="match status" value="1"/>
</dbReference>
<dbReference type="InterPro" id="IPR015421">
    <property type="entry name" value="PyrdxlP-dep_Trfase_major"/>
</dbReference>
<evidence type="ECO:0000256" key="1">
    <source>
        <dbReference type="ARBA" id="ARBA00001933"/>
    </source>
</evidence>
<feature type="repeat" description="ANK" evidence="8">
    <location>
        <begin position="102"/>
        <end position="135"/>
    </location>
</feature>
<dbReference type="Gene3D" id="1.10.1410.40">
    <property type="match status" value="1"/>
</dbReference>
<evidence type="ECO:0000256" key="3">
    <source>
        <dbReference type="ARBA" id="ARBA00022679"/>
    </source>
</evidence>
<dbReference type="Gene3D" id="3.30.460.90">
    <property type="match status" value="1"/>
</dbReference>
<evidence type="ECO:0000256" key="8">
    <source>
        <dbReference type="PROSITE-ProRule" id="PRU00023"/>
    </source>
</evidence>
<evidence type="ECO:0000313" key="11">
    <source>
        <dbReference type="EMBL" id="CAH3016174.1"/>
    </source>
</evidence>
<feature type="repeat" description="ANK" evidence="8">
    <location>
        <begin position="39"/>
        <end position="71"/>
    </location>
</feature>
<accession>A0ABN8LGH2</accession>
<keyword evidence="4" id="KW-0663">Pyridoxal phosphate</keyword>
<name>A0ABN8LGH2_9CNID</name>
<dbReference type="PROSITE" id="PS50088">
    <property type="entry name" value="ANK_REPEAT"/>
    <property type="match status" value="5"/>
</dbReference>
<keyword evidence="5" id="KW-0670">Pyruvate</keyword>
<comment type="catalytic activity">
    <reaction evidence="7">
        <text>(2-aminoethyl)phosphonate + pyruvate = phosphonoacetaldehyde + L-alanine</text>
        <dbReference type="Rhea" id="RHEA:17021"/>
        <dbReference type="ChEBI" id="CHEBI:15361"/>
        <dbReference type="ChEBI" id="CHEBI:57418"/>
        <dbReference type="ChEBI" id="CHEBI:57972"/>
        <dbReference type="ChEBI" id="CHEBI:58383"/>
        <dbReference type="EC" id="2.6.1.37"/>
    </reaction>
</comment>
<dbReference type="Pfam" id="PF00266">
    <property type="entry name" value="Aminotran_5"/>
    <property type="match status" value="1"/>
</dbReference>
<dbReference type="HAMAP" id="MF_01376">
    <property type="entry name" value="PhnW_aminotrans_5"/>
    <property type="match status" value="1"/>
</dbReference>
<comment type="cofactor">
    <cofactor evidence="1">
        <name>pyridoxal 5'-phosphate</name>
        <dbReference type="ChEBI" id="CHEBI:597326"/>
    </cofactor>
</comment>
<keyword evidence="8" id="KW-0040">ANK repeat</keyword>
<keyword evidence="12" id="KW-1185">Reference proteome</keyword>
<dbReference type="Gene3D" id="3.90.1150.10">
    <property type="entry name" value="Aspartate Aminotransferase, domain 1"/>
    <property type="match status" value="1"/>
</dbReference>
<evidence type="ECO:0000256" key="2">
    <source>
        <dbReference type="ARBA" id="ARBA00022576"/>
    </source>
</evidence>
<dbReference type="EMBL" id="CALNXI010000036">
    <property type="protein sequence ID" value="CAH3016174.1"/>
    <property type="molecule type" value="Genomic_DNA"/>
</dbReference>
<dbReference type="InterPro" id="IPR036770">
    <property type="entry name" value="Ankyrin_rpt-contain_sf"/>
</dbReference>
<dbReference type="InterPro" id="IPR012703">
    <property type="entry name" value="NH2EtPonate_pyrv_transaminase"/>
</dbReference>
<protein>
    <recommendedName>
        <fullName evidence="6">2-aminoethylphosphonate--pyruvate transaminase</fullName>
        <ecNumber evidence="6">2.6.1.37</ecNumber>
    </recommendedName>
</protein>
<dbReference type="Gene3D" id="1.25.40.20">
    <property type="entry name" value="Ankyrin repeat-containing domain"/>
    <property type="match status" value="3"/>
</dbReference>